<dbReference type="EMBL" id="CM023485">
    <property type="protein sequence ID" value="KAH6930504.1"/>
    <property type="molecule type" value="Genomic_DNA"/>
</dbReference>
<gene>
    <name evidence="1" type="ORF">HPB50_014250</name>
</gene>
<sequence length="74" mass="8246">MQWDQMNVMLATDVPSLASVLLVMLLGVTFNLALALIMDDLLPLSTNIDGPRLFRTFSQTPHLGMAYEARYVCT</sequence>
<protein>
    <submittedName>
        <fullName evidence="1">Uncharacterized protein</fullName>
    </submittedName>
</protein>
<keyword evidence="2" id="KW-1185">Reference proteome</keyword>
<name>A0ACB7SCP0_HYAAI</name>
<evidence type="ECO:0000313" key="1">
    <source>
        <dbReference type="EMBL" id="KAH6930504.1"/>
    </source>
</evidence>
<dbReference type="Proteomes" id="UP000821845">
    <property type="component" value="Chromosome 5"/>
</dbReference>
<accession>A0ACB7SCP0</accession>
<proteinExistence type="predicted"/>
<organism evidence="1 2">
    <name type="scientific">Hyalomma asiaticum</name>
    <name type="common">Tick</name>
    <dbReference type="NCBI Taxonomy" id="266040"/>
    <lineage>
        <taxon>Eukaryota</taxon>
        <taxon>Metazoa</taxon>
        <taxon>Ecdysozoa</taxon>
        <taxon>Arthropoda</taxon>
        <taxon>Chelicerata</taxon>
        <taxon>Arachnida</taxon>
        <taxon>Acari</taxon>
        <taxon>Parasitiformes</taxon>
        <taxon>Ixodida</taxon>
        <taxon>Ixodoidea</taxon>
        <taxon>Ixodidae</taxon>
        <taxon>Hyalomminae</taxon>
        <taxon>Hyalomma</taxon>
    </lineage>
</organism>
<evidence type="ECO:0000313" key="2">
    <source>
        <dbReference type="Proteomes" id="UP000821845"/>
    </source>
</evidence>
<comment type="caution">
    <text evidence="1">The sequence shown here is derived from an EMBL/GenBank/DDBJ whole genome shotgun (WGS) entry which is preliminary data.</text>
</comment>
<reference evidence="1" key="1">
    <citation type="submission" date="2020-05" db="EMBL/GenBank/DDBJ databases">
        <title>Large-scale comparative analyses of tick genomes elucidate their genetic diversity and vector capacities.</title>
        <authorList>
            <person name="Jia N."/>
            <person name="Wang J."/>
            <person name="Shi W."/>
            <person name="Du L."/>
            <person name="Sun Y."/>
            <person name="Zhan W."/>
            <person name="Jiang J."/>
            <person name="Wang Q."/>
            <person name="Zhang B."/>
            <person name="Ji P."/>
            <person name="Sakyi L.B."/>
            <person name="Cui X."/>
            <person name="Yuan T."/>
            <person name="Jiang B."/>
            <person name="Yang W."/>
            <person name="Lam T.T.-Y."/>
            <person name="Chang Q."/>
            <person name="Ding S."/>
            <person name="Wang X."/>
            <person name="Zhu J."/>
            <person name="Ruan X."/>
            <person name="Zhao L."/>
            <person name="Wei J."/>
            <person name="Que T."/>
            <person name="Du C."/>
            <person name="Cheng J."/>
            <person name="Dai P."/>
            <person name="Han X."/>
            <person name="Huang E."/>
            <person name="Gao Y."/>
            <person name="Liu J."/>
            <person name="Shao H."/>
            <person name="Ye R."/>
            <person name="Li L."/>
            <person name="Wei W."/>
            <person name="Wang X."/>
            <person name="Wang C."/>
            <person name="Yang T."/>
            <person name="Huo Q."/>
            <person name="Li W."/>
            <person name="Guo W."/>
            <person name="Chen H."/>
            <person name="Zhou L."/>
            <person name="Ni X."/>
            <person name="Tian J."/>
            <person name="Zhou Y."/>
            <person name="Sheng Y."/>
            <person name="Liu T."/>
            <person name="Pan Y."/>
            <person name="Xia L."/>
            <person name="Li J."/>
            <person name="Zhao F."/>
            <person name="Cao W."/>
        </authorList>
    </citation>
    <scope>NUCLEOTIDE SEQUENCE</scope>
    <source>
        <strain evidence="1">Hyas-2018</strain>
    </source>
</reference>